<proteinExistence type="inferred from homology"/>
<dbReference type="InterPro" id="IPR050281">
    <property type="entry name" value="Flavin_monoamine_oxidase"/>
</dbReference>
<evidence type="ECO:0000256" key="1">
    <source>
        <dbReference type="ARBA" id="ARBA00001974"/>
    </source>
</evidence>
<dbReference type="EC" id="1.4.3.-" evidence="5"/>
<protein>
    <recommendedName>
        <fullName evidence="5">Amine oxidase</fullName>
        <ecNumber evidence="5">1.4.3.-</ecNumber>
    </recommendedName>
</protein>
<dbReference type="Pfam" id="PF01593">
    <property type="entry name" value="Amino_oxidase"/>
    <property type="match status" value="1"/>
</dbReference>
<accession>A0A8H5LZ33</accession>
<dbReference type="GO" id="GO:0050660">
    <property type="term" value="F:flavin adenine dinucleotide binding"/>
    <property type="evidence" value="ECO:0007669"/>
    <property type="project" value="TreeGrafter"/>
</dbReference>
<dbReference type="PANTHER" id="PTHR10742:SF386">
    <property type="entry name" value="LYSINE-SPECIFIC HISTONE DEMETHYLASE 1A"/>
    <property type="match status" value="1"/>
</dbReference>
<name>A0A8H5LZ33_9AGAR</name>
<evidence type="ECO:0000256" key="3">
    <source>
        <dbReference type="ARBA" id="ARBA00023002"/>
    </source>
</evidence>
<gene>
    <name evidence="7" type="ORF">D9758_000469</name>
</gene>
<evidence type="ECO:0000256" key="2">
    <source>
        <dbReference type="ARBA" id="ARBA00005995"/>
    </source>
</evidence>
<sequence>MQHLIKAFASRTAFQRPFAMSTTSTDVIVVGAGIAGLIAAYNLTRAGKSVHVIEARNRIGGRAWSDDSLGFPVELGCMAIHGYVEGNPVRQYSSALGLNTKLLPNARGTLLTADGPLDKAVAGRLSSNLSAAMARLSSIASDSDALPKETSVADVLLAPSSPLYEGLLEEDRAMATSLARSLEIGWGISLEATSAYYAGWASGIAFAGSDGVVVGGYGKFAEALKTAAEQTGKGTFTLSAPVEKISQRDDGVHVLSQNGSTYHAQTALSTIPLGALKTLPGDFFEPSLPTRRQKAISRTSVGALEKLCLSYDSLWWDPDAGPFNLLTENAVILAIPLSTDPATLHVLLPHSALNLSGEDVHAMLAKAIAPGQTVPKPKKIFGSNWKTDPLAYGATSSPTMVGQDRTPLDFAEAARPVWNGLLGFAGEATEMNHRGSVPGAILSGQREAERILNLLNRRTDG</sequence>
<dbReference type="InterPro" id="IPR002937">
    <property type="entry name" value="Amino_oxidase"/>
</dbReference>
<feature type="binding site" evidence="4">
    <location>
        <begin position="54"/>
        <end position="55"/>
    </location>
    <ligand>
        <name>FAD</name>
        <dbReference type="ChEBI" id="CHEBI:57692"/>
    </ligand>
</feature>
<comment type="caution">
    <text evidence="7">The sequence shown here is derived from an EMBL/GenBank/DDBJ whole genome shotgun (WGS) entry which is preliminary data.</text>
</comment>
<keyword evidence="8" id="KW-1185">Reference proteome</keyword>
<reference evidence="7 8" key="1">
    <citation type="journal article" date="2020" name="ISME J.">
        <title>Uncovering the hidden diversity of litter-decomposition mechanisms in mushroom-forming fungi.</title>
        <authorList>
            <person name="Floudas D."/>
            <person name="Bentzer J."/>
            <person name="Ahren D."/>
            <person name="Johansson T."/>
            <person name="Persson P."/>
            <person name="Tunlid A."/>
        </authorList>
    </citation>
    <scope>NUCLEOTIDE SEQUENCE [LARGE SCALE GENOMIC DNA]</scope>
    <source>
        <strain evidence="7 8">CBS 291.85</strain>
    </source>
</reference>
<dbReference type="GO" id="GO:0003682">
    <property type="term" value="F:chromatin binding"/>
    <property type="evidence" value="ECO:0007669"/>
    <property type="project" value="TreeGrafter"/>
</dbReference>
<keyword evidence="3 5" id="KW-0560">Oxidoreductase</keyword>
<keyword evidence="5" id="KW-0285">Flavoprotein</keyword>
<dbReference type="PANTHER" id="PTHR10742">
    <property type="entry name" value="FLAVIN MONOAMINE OXIDASE"/>
    <property type="match status" value="1"/>
</dbReference>
<keyword evidence="5" id="KW-0274">FAD</keyword>
<dbReference type="SUPFAM" id="SSF54373">
    <property type="entry name" value="FAD-linked reductases, C-terminal domain"/>
    <property type="match status" value="1"/>
</dbReference>
<organism evidence="7 8">
    <name type="scientific">Tetrapyrgos nigripes</name>
    <dbReference type="NCBI Taxonomy" id="182062"/>
    <lineage>
        <taxon>Eukaryota</taxon>
        <taxon>Fungi</taxon>
        <taxon>Dikarya</taxon>
        <taxon>Basidiomycota</taxon>
        <taxon>Agaricomycotina</taxon>
        <taxon>Agaricomycetes</taxon>
        <taxon>Agaricomycetidae</taxon>
        <taxon>Agaricales</taxon>
        <taxon>Marasmiineae</taxon>
        <taxon>Marasmiaceae</taxon>
        <taxon>Tetrapyrgos</taxon>
    </lineage>
</organism>
<evidence type="ECO:0000259" key="6">
    <source>
        <dbReference type="Pfam" id="PF01593"/>
    </source>
</evidence>
<dbReference type="EMBL" id="JAACJM010000001">
    <property type="protein sequence ID" value="KAF5374843.1"/>
    <property type="molecule type" value="Genomic_DNA"/>
</dbReference>
<dbReference type="AlphaFoldDB" id="A0A8H5LZ33"/>
<dbReference type="InterPro" id="IPR001613">
    <property type="entry name" value="Flavin_amine_oxidase"/>
</dbReference>
<dbReference type="OrthoDB" id="5046242at2759"/>
<dbReference type="GO" id="GO:0006338">
    <property type="term" value="P:chromatin remodeling"/>
    <property type="evidence" value="ECO:0007669"/>
    <property type="project" value="TreeGrafter"/>
</dbReference>
<feature type="binding site" evidence="4">
    <location>
        <position position="242"/>
    </location>
    <ligand>
        <name>FAD</name>
        <dbReference type="ChEBI" id="CHEBI:57692"/>
    </ligand>
</feature>
<comment type="cofactor">
    <cofactor evidence="1 5">
        <name>FAD</name>
        <dbReference type="ChEBI" id="CHEBI:57692"/>
    </cofactor>
</comment>
<dbReference type="InterPro" id="IPR036188">
    <property type="entry name" value="FAD/NAD-bd_sf"/>
</dbReference>
<evidence type="ECO:0000313" key="7">
    <source>
        <dbReference type="EMBL" id="KAF5374843.1"/>
    </source>
</evidence>
<dbReference type="PRINTS" id="PR00757">
    <property type="entry name" value="AMINEOXDASEF"/>
</dbReference>
<comment type="similarity">
    <text evidence="2 5">Belongs to the flavin monoamine oxidase family.</text>
</comment>
<dbReference type="Proteomes" id="UP000559256">
    <property type="component" value="Unassembled WGS sequence"/>
</dbReference>
<feature type="domain" description="Amine oxidase" evidence="6">
    <location>
        <begin position="34"/>
        <end position="452"/>
    </location>
</feature>
<dbReference type="Gene3D" id="3.50.50.60">
    <property type="entry name" value="FAD/NAD(P)-binding domain"/>
    <property type="match status" value="1"/>
</dbReference>
<evidence type="ECO:0000256" key="4">
    <source>
        <dbReference type="PIRSR" id="PIRSR601613-1"/>
    </source>
</evidence>
<dbReference type="GO" id="GO:0016491">
    <property type="term" value="F:oxidoreductase activity"/>
    <property type="evidence" value="ECO:0007669"/>
    <property type="project" value="UniProtKB-KW"/>
</dbReference>
<evidence type="ECO:0000313" key="8">
    <source>
        <dbReference type="Proteomes" id="UP000559256"/>
    </source>
</evidence>
<evidence type="ECO:0000256" key="5">
    <source>
        <dbReference type="RuleBase" id="RU362067"/>
    </source>
</evidence>
<dbReference type="SUPFAM" id="SSF51905">
    <property type="entry name" value="FAD/NAD(P)-binding domain"/>
    <property type="match status" value="1"/>
</dbReference>